<gene>
    <name evidence="1" type="ORF">OIDMADRAFT_177748</name>
</gene>
<dbReference type="AlphaFoldDB" id="A0A0C3H652"/>
<reference evidence="1 2" key="1">
    <citation type="submission" date="2014-04" db="EMBL/GenBank/DDBJ databases">
        <authorList>
            <consortium name="DOE Joint Genome Institute"/>
            <person name="Kuo A."/>
            <person name="Martino E."/>
            <person name="Perotto S."/>
            <person name="Kohler A."/>
            <person name="Nagy L.G."/>
            <person name="Floudas D."/>
            <person name="Copeland A."/>
            <person name="Barry K.W."/>
            <person name="Cichocki N."/>
            <person name="Veneault-Fourrey C."/>
            <person name="LaButti K."/>
            <person name="Lindquist E.A."/>
            <person name="Lipzen A."/>
            <person name="Lundell T."/>
            <person name="Morin E."/>
            <person name="Murat C."/>
            <person name="Sun H."/>
            <person name="Tunlid A."/>
            <person name="Henrissat B."/>
            <person name="Grigoriev I.V."/>
            <person name="Hibbett D.S."/>
            <person name="Martin F."/>
            <person name="Nordberg H.P."/>
            <person name="Cantor M.N."/>
            <person name="Hua S.X."/>
        </authorList>
    </citation>
    <scope>NUCLEOTIDE SEQUENCE [LARGE SCALE GENOMIC DNA]</scope>
    <source>
        <strain evidence="1 2">Zn</strain>
    </source>
</reference>
<proteinExistence type="predicted"/>
<evidence type="ECO:0000313" key="2">
    <source>
        <dbReference type="Proteomes" id="UP000054321"/>
    </source>
</evidence>
<keyword evidence="2" id="KW-1185">Reference proteome</keyword>
<reference evidence="2" key="2">
    <citation type="submission" date="2015-01" db="EMBL/GenBank/DDBJ databases">
        <title>Evolutionary Origins and Diversification of the Mycorrhizal Mutualists.</title>
        <authorList>
            <consortium name="DOE Joint Genome Institute"/>
            <consortium name="Mycorrhizal Genomics Consortium"/>
            <person name="Kohler A."/>
            <person name="Kuo A."/>
            <person name="Nagy L.G."/>
            <person name="Floudas D."/>
            <person name="Copeland A."/>
            <person name="Barry K.W."/>
            <person name="Cichocki N."/>
            <person name="Veneault-Fourrey C."/>
            <person name="LaButti K."/>
            <person name="Lindquist E.A."/>
            <person name="Lipzen A."/>
            <person name="Lundell T."/>
            <person name="Morin E."/>
            <person name="Murat C."/>
            <person name="Riley R."/>
            <person name="Ohm R."/>
            <person name="Sun H."/>
            <person name="Tunlid A."/>
            <person name="Henrissat B."/>
            <person name="Grigoriev I.V."/>
            <person name="Hibbett D.S."/>
            <person name="Martin F."/>
        </authorList>
    </citation>
    <scope>NUCLEOTIDE SEQUENCE [LARGE SCALE GENOMIC DNA]</scope>
    <source>
        <strain evidence="2">Zn</strain>
    </source>
</reference>
<dbReference type="HOGENOM" id="CLU_997820_0_0_1"/>
<dbReference type="OrthoDB" id="4500473at2759"/>
<dbReference type="EMBL" id="KN832873">
    <property type="protein sequence ID" value="KIN03621.1"/>
    <property type="molecule type" value="Genomic_DNA"/>
</dbReference>
<accession>A0A0C3H652</accession>
<evidence type="ECO:0000313" key="1">
    <source>
        <dbReference type="EMBL" id="KIN03621.1"/>
    </source>
</evidence>
<dbReference type="Proteomes" id="UP000054321">
    <property type="component" value="Unassembled WGS sequence"/>
</dbReference>
<dbReference type="InParanoid" id="A0A0C3H652"/>
<protein>
    <submittedName>
        <fullName evidence="1">Uncharacterized protein</fullName>
    </submittedName>
</protein>
<sequence>MSNLKYYFLVPNYDEFPENGPLFLGSIIANPKMPAKSLNKECCKLPATEKVIEGTPIRDWKNTLRKGDNGESSLWAKFLEILKMGFNARFTSTHEMSEEDVYEFDLMTTKFFEPSDAYLKSAMLRAGVKRHLQASSGNNEPLFMVVGLKTVKGAKITQTIRSSKGRNTNLGMDGDKVEFWFGKGGQSSSLQVETRKFTTEEPHVIGFRIREIKVTAGKSALRNDVTEGAYFEIDKELKSIEESWTVEGLEGEDCSLGVALNLDMSLVIDDQGGYCQCIY</sequence>
<organism evidence="1 2">
    <name type="scientific">Oidiodendron maius (strain Zn)</name>
    <dbReference type="NCBI Taxonomy" id="913774"/>
    <lineage>
        <taxon>Eukaryota</taxon>
        <taxon>Fungi</taxon>
        <taxon>Dikarya</taxon>
        <taxon>Ascomycota</taxon>
        <taxon>Pezizomycotina</taxon>
        <taxon>Leotiomycetes</taxon>
        <taxon>Leotiomycetes incertae sedis</taxon>
        <taxon>Myxotrichaceae</taxon>
        <taxon>Oidiodendron</taxon>
    </lineage>
</organism>
<name>A0A0C3H652_OIDMZ</name>